<dbReference type="SUPFAM" id="SSF50475">
    <property type="entry name" value="FMN-binding split barrel"/>
    <property type="match status" value="1"/>
</dbReference>
<comment type="caution">
    <text evidence="3">The sequence shown here is derived from an EMBL/GenBank/DDBJ whole genome shotgun (WGS) entry which is preliminary data.</text>
</comment>
<keyword evidence="1" id="KW-0560">Oxidoreductase</keyword>
<gene>
    <name evidence="3" type="ORF">KSB_37430</name>
</gene>
<dbReference type="PANTHER" id="PTHR30466">
    <property type="entry name" value="FLAVIN REDUCTASE"/>
    <property type="match status" value="1"/>
</dbReference>
<keyword evidence="4" id="KW-1185">Reference proteome</keyword>
<dbReference type="Pfam" id="PF01613">
    <property type="entry name" value="Flavin_Reduct"/>
    <property type="match status" value="1"/>
</dbReference>
<feature type="domain" description="Flavin reductase like" evidence="2">
    <location>
        <begin position="12"/>
        <end position="155"/>
    </location>
</feature>
<dbReference type="RefSeq" id="WP_201371877.1">
    <property type="nucleotide sequence ID" value="NZ_BNJG01000001.1"/>
</dbReference>
<protein>
    <recommendedName>
        <fullName evidence="2">Flavin reductase like domain-containing protein</fullName>
    </recommendedName>
</protein>
<dbReference type="EMBL" id="BNJG01000001">
    <property type="protein sequence ID" value="GHO55268.1"/>
    <property type="molecule type" value="Genomic_DNA"/>
</dbReference>
<dbReference type="PANTHER" id="PTHR30466:SF1">
    <property type="entry name" value="FMN REDUCTASE (NADH) RUTF"/>
    <property type="match status" value="1"/>
</dbReference>
<dbReference type="InterPro" id="IPR050268">
    <property type="entry name" value="NADH-dep_flavin_reductase"/>
</dbReference>
<sequence>MALEKNFFRQVMGRFATGVTVVTTRHQEVLGGLTVNAFCSVSLEPPLILICVDLKSQTLPLIRDSKIFAVNMLTQQQEELSNCFATSTPERFNFFCNATHHTAVTGAPILDKTLAFIDARVVAEYPGGDHNIFLGQVAAMGTAERTLFVEDGFEQQHDVAIANGQNGSSQHADPSPLLYYQGQYRHLGNLQRKPTLTTTGTAHEDGSN</sequence>
<evidence type="ECO:0000259" key="2">
    <source>
        <dbReference type="SMART" id="SM00903"/>
    </source>
</evidence>
<reference evidence="3 4" key="1">
    <citation type="journal article" date="2021" name="Int. J. Syst. Evol. Microbiol.">
        <title>Reticulibacter mediterranei gen. nov., sp. nov., within the new family Reticulibacteraceae fam. nov., and Ktedonospora formicarum gen. nov., sp. nov., Ktedonobacter robiniae sp. nov., Dictyobacter formicarum sp. nov. and Dictyobacter arantiisoli sp. nov., belonging to the class Ktedonobacteria.</title>
        <authorList>
            <person name="Yabe S."/>
            <person name="Zheng Y."/>
            <person name="Wang C.M."/>
            <person name="Sakai Y."/>
            <person name="Abe K."/>
            <person name="Yokota A."/>
            <person name="Donadio S."/>
            <person name="Cavaletti L."/>
            <person name="Monciardini P."/>
        </authorList>
    </citation>
    <scope>NUCLEOTIDE SEQUENCE [LARGE SCALE GENOMIC DNA]</scope>
    <source>
        <strain evidence="3 4">SOSP1-30</strain>
    </source>
</reference>
<organism evidence="3 4">
    <name type="scientific">Ktedonobacter robiniae</name>
    <dbReference type="NCBI Taxonomy" id="2778365"/>
    <lineage>
        <taxon>Bacteria</taxon>
        <taxon>Bacillati</taxon>
        <taxon>Chloroflexota</taxon>
        <taxon>Ktedonobacteria</taxon>
        <taxon>Ktedonobacterales</taxon>
        <taxon>Ktedonobacteraceae</taxon>
        <taxon>Ktedonobacter</taxon>
    </lineage>
</organism>
<dbReference type="InterPro" id="IPR012349">
    <property type="entry name" value="Split_barrel_FMN-bd"/>
</dbReference>
<evidence type="ECO:0000313" key="4">
    <source>
        <dbReference type="Proteomes" id="UP000654345"/>
    </source>
</evidence>
<accession>A0ABQ3UR98</accession>
<evidence type="ECO:0000256" key="1">
    <source>
        <dbReference type="ARBA" id="ARBA00023002"/>
    </source>
</evidence>
<proteinExistence type="predicted"/>
<dbReference type="SMART" id="SM00903">
    <property type="entry name" value="Flavin_Reduct"/>
    <property type="match status" value="1"/>
</dbReference>
<dbReference type="Proteomes" id="UP000654345">
    <property type="component" value="Unassembled WGS sequence"/>
</dbReference>
<evidence type="ECO:0000313" key="3">
    <source>
        <dbReference type="EMBL" id="GHO55268.1"/>
    </source>
</evidence>
<name>A0ABQ3UR98_9CHLR</name>
<dbReference type="InterPro" id="IPR002563">
    <property type="entry name" value="Flavin_Rdtase-like_dom"/>
</dbReference>
<dbReference type="Gene3D" id="2.30.110.10">
    <property type="entry name" value="Electron Transport, Fmn-binding Protein, Chain A"/>
    <property type="match status" value="1"/>
</dbReference>